<keyword evidence="13" id="KW-1185">Reference proteome</keyword>
<keyword evidence="7 9" id="KW-0808">Transferase</keyword>
<dbReference type="Proteomes" id="UP000295830">
    <property type="component" value="Unassembled WGS sequence"/>
</dbReference>
<evidence type="ECO:0000256" key="3">
    <source>
        <dbReference type="ARBA" id="ARBA00005189"/>
    </source>
</evidence>
<name>A0A4R7JGZ9_9GAMM</name>
<dbReference type="AlphaFoldDB" id="A0A4R7JGZ9"/>
<comment type="pathway">
    <text evidence="3">Lipid metabolism.</text>
</comment>
<feature type="domain" description="Phospholipid/glycerol acyltransferase" evidence="11">
    <location>
        <begin position="67"/>
        <end position="182"/>
    </location>
</feature>
<evidence type="ECO:0000256" key="7">
    <source>
        <dbReference type="ARBA" id="ARBA00022679"/>
    </source>
</evidence>
<dbReference type="SMART" id="SM00563">
    <property type="entry name" value="PlsC"/>
    <property type="match status" value="1"/>
</dbReference>
<feature type="transmembrane region" description="Helical" evidence="10">
    <location>
        <begin position="97"/>
        <end position="116"/>
    </location>
</feature>
<evidence type="ECO:0000256" key="10">
    <source>
        <dbReference type="SAM" id="Phobius"/>
    </source>
</evidence>
<dbReference type="GO" id="GO:0016024">
    <property type="term" value="P:CDP-diacylglycerol biosynthetic process"/>
    <property type="evidence" value="ECO:0007669"/>
    <property type="project" value="UniProtKB-UniPathway"/>
</dbReference>
<comment type="domain">
    <text evidence="9">The HXXXXD motif is essential for acyltransferase activity and may constitute the binding site for the phosphate moiety of the glycerol-3-phosphate.</text>
</comment>
<dbReference type="GO" id="GO:0006654">
    <property type="term" value="P:phosphatidic acid biosynthetic process"/>
    <property type="evidence" value="ECO:0007669"/>
    <property type="project" value="TreeGrafter"/>
</dbReference>
<dbReference type="UniPathway" id="UPA00557">
    <property type="reaction ID" value="UER00613"/>
</dbReference>
<organism evidence="12 13">
    <name type="scientific">Halospina denitrificans</name>
    <dbReference type="NCBI Taxonomy" id="332522"/>
    <lineage>
        <taxon>Bacteria</taxon>
        <taxon>Pseudomonadati</taxon>
        <taxon>Pseudomonadota</taxon>
        <taxon>Gammaproteobacteria</taxon>
        <taxon>Halospina</taxon>
    </lineage>
</organism>
<evidence type="ECO:0000256" key="2">
    <source>
        <dbReference type="ARBA" id="ARBA00004728"/>
    </source>
</evidence>
<evidence type="ECO:0000313" key="13">
    <source>
        <dbReference type="Proteomes" id="UP000295830"/>
    </source>
</evidence>
<comment type="caution">
    <text evidence="12">The sequence shown here is derived from an EMBL/GenBank/DDBJ whole genome shotgun (WGS) entry which is preliminary data.</text>
</comment>
<keyword evidence="9" id="KW-0594">Phospholipid biosynthesis</keyword>
<gene>
    <name evidence="12" type="ORF">DES49_3044</name>
</gene>
<feature type="transmembrane region" description="Helical" evidence="10">
    <location>
        <begin position="7"/>
        <end position="29"/>
    </location>
</feature>
<evidence type="ECO:0000256" key="9">
    <source>
        <dbReference type="RuleBase" id="RU361267"/>
    </source>
</evidence>
<dbReference type="CDD" id="cd07989">
    <property type="entry name" value="LPLAT_AGPAT-like"/>
    <property type="match status" value="1"/>
</dbReference>
<keyword evidence="10" id="KW-0472">Membrane</keyword>
<proteinExistence type="inferred from homology"/>
<dbReference type="NCBIfam" id="TIGR00530">
    <property type="entry name" value="AGP_acyltrn"/>
    <property type="match status" value="1"/>
</dbReference>
<dbReference type="EMBL" id="SOAX01000008">
    <property type="protein sequence ID" value="TDT37092.1"/>
    <property type="molecule type" value="Genomic_DNA"/>
</dbReference>
<protein>
    <recommendedName>
        <fullName evidence="6 9">1-acyl-sn-glycerol-3-phosphate acyltransferase</fullName>
        <ecNumber evidence="5 9">2.3.1.51</ecNumber>
    </recommendedName>
</protein>
<evidence type="ECO:0000256" key="6">
    <source>
        <dbReference type="ARBA" id="ARBA00016139"/>
    </source>
</evidence>
<dbReference type="Pfam" id="PF01553">
    <property type="entry name" value="Acyltransferase"/>
    <property type="match status" value="1"/>
</dbReference>
<dbReference type="GO" id="GO:0005886">
    <property type="term" value="C:plasma membrane"/>
    <property type="evidence" value="ECO:0007669"/>
    <property type="project" value="TreeGrafter"/>
</dbReference>
<dbReference type="InterPro" id="IPR004552">
    <property type="entry name" value="AGP_acyltrans"/>
</dbReference>
<reference evidence="12 13" key="1">
    <citation type="submission" date="2019-03" db="EMBL/GenBank/DDBJ databases">
        <title>Genomic Encyclopedia of Type Strains, Phase IV (KMG-IV): sequencing the most valuable type-strain genomes for metagenomic binning, comparative biology and taxonomic classification.</title>
        <authorList>
            <person name="Goeker M."/>
        </authorList>
    </citation>
    <scope>NUCLEOTIDE SEQUENCE [LARGE SCALE GENOMIC DNA]</scope>
    <source>
        <strain evidence="12 13">DSM 15505</strain>
    </source>
</reference>
<dbReference type="RefSeq" id="WP_133737256.1">
    <property type="nucleotide sequence ID" value="NZ_SOAX01000008.1"/>
</dbReference>
<evidence type="ECO:0000256" key="8">
    <source>
        <dbReference type="ARBA" id="ARBA00023315"/>
    </source>
</evidence>
<keyword evidence="9" id="KW-0444">Lipid biosynthesis</keyword>
<keyword evidence="9" id="KW-1208">Phospholipid metabolism</keyword>
<dbReference type="PANTHER" id="PTHR10434:SF11">
    <property type="entry name" value="1-ACYL-SN-GLYCEROL-3-PHOSPHATE ACYLTRANSFERASE"/>
    <property type="match status" value="1"/>
</dbReference>
<dbReference type="InterPro" id="IPR002123">
    <property type="entry name" value="Plipid/glycerol_acylTrfase"/>
</dbReference>
<sequence length="248" mass="27631">MNWAQKIGLFIAAVPATFAGFILCVARPFHRGNNKACARMYAWGGLRVLNTRVRLEGWQHMPAERPHVMVANHQSNLDLYFYGQITPENAVVVGKKSLGWIPFFGQIFWLGGNVLIQRRHRQKAMTAMNAANQAIACRGQSVWILPEGTRSRGRGLLPFRKGAFQTAVMTGAPITLICFSDYLKAYEQSPHGPHTVTVRVLPPIPTEHLGIKDVPDLMARCRALMIQHLTDLNGESPVTDEGHEQQVA</sequence>
<comment type="catalytic activity">
    <reaction evidence="1 9">
        <text>a 1-acyl-sn-glycero-3-phosphate + an acyl-CoA = a 1,2-diacyl-sn-glycero-3-phosphate + CoA</text>
        <dbReference type="Rhea" id="RHEA:19709"/>
        <dbReference type="ChEBI" id="CHEBI:57287"/>
        <dbReference type="ChEBI" id="CHEBI:57970"/>
        <dbReference type="ChEBI" id="CHEBI:58342"/>
        <dbReference type="ChEBI" id="CHEBI:58608"/>
        <dbReference type="EC" id="2.3.1.51"/>
    </reaction>
</comment>
<evidence type="ECO:0000256" key="5">
    <source>
        <dbReference type="ARBA" id="ARBA00013211"/>
    </source>
</evidence>
<evidence type="ECO:0000259" key="11">
    <source>
        <dbReference type="SMART" id="SM00563"/>
    </source>
</evidence>
<keyword evidence="9" id="KW-0443">Lipid metabolism</keyword>
<dbReference type="EC" id="2.3.1.51" evidence="5 9"/>
<evidence type="ECO:0000256" key="4">
    <source>
        <dbReference type="ARBA" id="ARBA00008655"/>
    </source>
</evidence>
<keyword evidence="10" id="KW-1133">Transmembrane helix</keyword>
<dbReference type="SUPFAM" id="SSF69593">
    <property type="entry name" value="Glycerol-3-phosphate (1)-acyltransferase"/>
    <property type="match status" value="1"/>
</dbReference>
<evidence type="ECO:0000313" key="12">
    <source>
        <dbReference type="EMBL" id="TDT37092.1"/>
    </source>
</evidence>
<dbReference type="GO" id="GO:0003841">
    <property type="term" value="F:1-acylglycerol-3-phosphate O-acyltransferase activity"/>
    <property type="evidence" value="ECO:0007669"/>
    <property type="project" value="UniProtKB-UniRule"/>
</dbReference>
<dbReference type="PANTHER" id="PTHR10434">
    <property type="entry name" value="1-ACYL-SN-GLYCEROL-3-PHOSPHATE ACYLTRANSFERASE"/>
    <property type="match status" value="1"/>
</dbReference>
<comment type="pathway">
    <text evidence="2">Phospholipid metabolism; CDP-diacylglycerol biosynthesis; CDP-diacylglycerol from sn-glycerol 3-phosphate: step 2/3.</text>
</comment>
<keyword evidence="10" id="KW-0812">Transmembrane</keyword>
<accession>A0A4R7JGZ9</accession>
<keyword evidence="8 9" id="KW-0012">Acyltransferase</keyword>
<comment type="similarity">
    <text evidence="4 9">Belongs to the 1-acyl-sn-glycerol-3-phosphate acyltransferase family.</text>
</comment>
<dbReference type="OrthoDB" id="5290997at2"/>
<evidence type="ECO:0000256" key="1">
    <source>
        <dbReference type="ARBA" id="ARBA00001141"/>
    </source>
</evidence>